<feature type="region of interest" description="Disordered" evidence="2">
    <location>
        <begin position="27"/>
        <end position="62"/>
    </location>
</feature>
<name>A0A8H6IR88_9PEZI</name>
<dbReference type="Pfam" id="PF03732">
    <property type="entry name" value="Retrotrans_gag"/>
    <property type="match status" value="1"/>
</dbReference>
<sequence length="358" mass="40683">MDGQTEESMPQWATVLLSQIKALNDTVNELQSHRTEDRATAPSTTPGPRPNTEEKPTKHLGPLAEYDGNPEQLEPWISQAQAKLHVDYVGCSEITRFYMLHNRLRGEASRQLQPWVQAIANTEHMTPQGLINQLRLSFGDPHTKEKAQRKLHKLKQANRTFMEYFTEYRKLVLEAGGTGWPDEIKKSYLEAGLSTELQKCMIGKNADGKSFEEYCNELKQTSDQLESFNLRNTGVRHNNRTWRPNTTATMGLTASKPTESHADEMDWEPSRSVRSNRVSSRTNGRRATWVSKETLDYRREKDLCLRCGNQGHNLKDCSFLPARRPITTNKASTNDRADIDLSLSLPDSEENRGNPGKA</sequence>
<accession>A0A8H6IR88</accession>
<feature type="compositionally biased region" description="Basic and acidic residues" evidence="2">
    <location>
        <begin position="258"/>
        <end position="271"/>
    </location>
</feature>
<dbReference type="Proteomes" id="UP000639643">
    <property type="component" value="Unassembled WGS sequence"/>
</dbReference>
<evidence type="ECO:0000313" key="4">
    <source>
        <dbReference type="EMBL" id="KAF6792353.1"/>
    </source>
</evidence>
<dbReference type="PROSITE" id="PS50158">
    <property type="entry name" value="ZF_CCHC"/>
    <property type="match status" value="1"/>
</dbReference>
<dbReference type="AlphaFoldDB" id="A0A8H6IR88"/>
<dbReference type="OrthoDB" id="3495704at2759"/>
<proteinExistence type="predicted"/>
<gene>
    <name evidence="4" type="ORF">CMUS01_16175</name>
</gene>
<keyword evidence="5" id="KW-1185">Reference proteome</keyword>
<keyword evidence="1" id="KW-0863">Zinc-finger</keyword>
<comment type="caution">
    <text evidence="4">The sequence shown here is derived from an EMBL/GenBank/DDBJ whole genome shotgun (WGS) entry which is preliminary data.</text>
</comment>
<feature type="compositionally biased region" description="Polar residues" evidence="2">
    <location>
        <begin position="236"/>
        <end position="257"/>
    </location>
</feature>
<evidence type="ECO:0000256" key="2">
    <source>
        <dbReference type="SAM" id="MobiDB-lite"/>
    </source>
</evidence>
<organism evidence="4 5">
    <name type="scientific">Colletotrichum musicola</name>
    <dbReference type="NCBI Taxonomy" id="2175873"/>
    <lineage>
        <taxon>Eukaryota</taxon>
        <taxon>Fungi</taxon>
        <taxon>Dikarya</taxon>
        <taxon>Ascomycota</taxon>
        <taxon>Pezizomycotina</taxon>
        <taxon>Sordariomycetes</taxon>
        <taxon>Hypocreomycetidae</taxon>
        <taxon>Glomerellales</taxon>
        <taxon>Glomerellaceae</taxon>
        <taxon>Colletotrichum</taxon>
        <taxon>Colletotrichum orchidearum species complex</taxon>
    </lineage>
</organism>
<dbReference type="InterPro" id="IPR001878">
    <property type="entry name" value="Znf_CCHC"/>
</dbReference>
<dbReference type="GO" id="GO:0003676">
    <property type="term" value="F:nucleic acid binding"/>
    <property type="evidence" value="ECO:0007669"/>
    <property type="project" value="InterPro"/>
</dbReference>
<keyword evidence="1" id="KW-0479">Metal-binding</keyword>
<evidence type="ECO:0000256" key="1">
    <source>
        <dbReference type="PROSITE-ProRule" id="PRU00047"/>
    </source>
</evidence>
<feature type="domain" description="CCHC-type" evidence="3">
    <location>
        <begin position="304"/>
        <end position="317"/>
    </location>
</feature>
<reference evidence="4" key="1">
    <citation type="journal article" date="2020" name="Phytopathology">
        <title>Genome Sequence Resources of Colletotrichum truncatum, C. plurivorum, C. musicola, and C. sojae: Four Species Pathogenic to Soybean (Glycine max).</title>
        <authorList>
            <person name="Rogerio F."/>
            <person name="Boufleur T.R."/>
            <person name="Ciampi-Guillardi M."/>
            <person name="Sukno S.A."/>
            <person name="Thon M.R."/>
            <person name="Massola Junior N.S."/>
            <person name="Baroncelli R."/>
        </authorList>
    </citation>
    <scope>NUCLEOTIDE SEQUENCE</scope>
    <source>
        <strain evidence="4">LFN0074</strain>
    </source>
</reference>
<feature type="region of interest" description="Disordered" evidence="2">
    <location>
        <begin position="328"/>
        <end position="358"/>
    </location>
</feature>
<feature type="region of interest" description="Disordered" evidence="2">
    <location>
        <begin position="236"/>
        <end position="283"/>
    </location>
</feature>
<protein>
    <submittedName>
        <fullName evidence="4">Pol-like protein</fullName>
    </submittedName>
</protein>
<dbReference type="InterPro" id="IPR005162">
    <property type="entry name" value="Retrotrans_gag_dom"/>
</dbReference>
<dbReference type="EMBL" id="WIGM01001649">
    <property type="protein sequence ID" value="KAF6792353.1"/>
    <property type="molecule type" value="Genomic_DNA"/>
</dbReference>
<evidence type="ECO:0000313" key="5">
    <source>
        <dbReference type="Proteomes" id="UP000639643"/>
    </source>
</evidence>
<keyword evidence="1" id="KW-0862">Zinc</keyword>
<feature type="compositionally biased region" description="Low complexity" evidence="2">
    <location>
        <begin position="272"/>
        <end position="283"/>
    </location>
</feature>
<evidence type="ECO:0000259" key="3">
    <source>
        <dbReference type="PROSITE" id="PS50158"/>
    </source>
</evidence>
<dbReference type="GO" id="GO:0008270">
    <property type="term" value="F:zinc ion binding"/>
    <property type="evidence" value="ECO:0007669"/>
    <property type="project" value="UniProtKB-KW"/>
</dbReference>